<evidence type="ECO:0000256" key="2">
    <source>
        <dbReference type="ARBA" id="ARBA00023125"/>
    </source>
</evidence>
<dbReference type="AlphaFoldDB" id="A0A7X0B288"/>
<dbReference type="PANTHER" id="PTHR30055">
    <property type="entry name" value="HTH-TYPE TRANSCRIPTIONAL REGULATOR RUTR"/>
    <property type="match status" value="1"/>
</dbReference>
<dbReference type="GO" id="GO:0003700">
    <property type="term" value="F:DNA-binding transcription factor activity"/>
    <property type="evidence" value="ECO:0007669"/>
    <property type="project" value="TreeGrafter"/>
</dbReference>
<evidence type="ECO:0000313" key="8">
    <source>
        <dbReference type="Proteomes" id="UP000539175"/>
    </source>
</evidence>
<dbReference type="PROSITE" id="PS50977">
    <property type="entry name" value="HTH_TETR_2"/>
    <property type="match status" value="1"/>
</dbReference>
<name>A0A7X0B288_9PROT</name>
<evidence type="ECO:0000256" key="5">
    <source>
        <dbReference type="SAM" id="MobiDB-lite"/>
    </source>
</evidence>
<evidence type="ECO:0000256" key="4">
    <source>
        <dbReference type="PROSITE-ProRule" id="PRU00335"/>
    </source>
</evidence>
<dbReference type="InterPro" id="IPR009057">
    <property type="entry name" value="Homeodomain-like_sf"/>
</dbReference>
<dbReference type="Proteomes" id="UP000539175">
    <property type="component" value="Unassembled WGS sequence"/>
</dbReference>
<organism evidence="7 8">
    <name type="scientific">Nitrospirillum iridis</name>
    <dbReference type="NCBI Taxonomy" id="765888"/>
    <lineage>
        <taxon>Bacteria</taxon>
        <taxon>Pseudomonadati</taxon>
        <taxon>Pseudomonadota</taxon>
        <taxon>Alphaproteobacteria</taxon>
        <taxon>Rhodospirillales</taxon>
        <taxon>Azospirillaceae</taxon>
        <taxon>Nitrospirillum</taxon>
    </lineage>
</organism>
<comment type="caution">
    <text evidence="7">The sequence shown here is derived from an EMBL/GenBank/DDBJ whole genome shotgun (WGS) entry which is preliminary data.</text>
</comment>
<dbReference type="PANTHER" id="PTHR30055:SF238">
    <property type="entry name" value="MYCOFACTOCIN BIOSYNTHESIS TRANSCRIPTIONAL REGULATOR MFTR-RELATED"/>
    <property type="match status" value="1"/>
</dbReference>
<dbReference type="GO" id="GO:0000976">
    <property type="term" value="F:transcription cis-regulatory region binding"/>
    <property type="evidence" value="ECO:0007669"/>
    <property type="project" value="TreeGrafter"/>
</dbReference>
<feature type="region of interest" description="Disordered" evidence="5">
    <location>
        <begin position="1"/>
        <end position="21"/>
    </location>
</feature>
<gene>
    <name evidence="7" type="ORF">FHS74_004949</name>
</gene>
<dbReference type="RefSeq" id="WP_184806690.1">
    <property type="nucleotide sequence ID" value="NZ_JACIIZ010000017.1"/>
</dbReference>
<dbReference type="EMBL" id="JACIIZ010000017">
    <property type="protein sequence ID" value="MBB6254360.1"/>
    <property type="molecule type" value="Genomic_DNA"/>
</dbReference>
<evidence type="ECO:0000256" key="3">
    <source>
        <dbReference type="ARBA" id="ARBA00023163"/>
    </source>
</evidence>
<reference evidence="7 8" key="1">
    <citation type="submission" date="2020-08" db="EMBL/GenBank/DDBJ databases">
        <title>Genomic Encyclopedia of Type Strains, Phase IV (KMG-IV): sequencing the most valuable type-strain genomes for metagenomic binning, comparative biology and taxonomic classification.</title>
        <authorList>
            <person name="Goeker M."/>
        </authorList>
    </citation>
    <scope>NUCLEOTIDE SEQUENCE [LARGE SCALE GENOMIC DNA]</scope>
    <source>
        <strain evidence="7 8">DSM 22198</strain>
    </source>
</reference>
<accession>A0A7X0B288</accession>
<feature type="DNA-binding region" description="H-T-H motif" evidence="4">
    <location>
        <begin position="44"/>
        <end position="63"/>
    </location>
</feature>
<dbReference type="SUPFAM" id="SSF46689">
    <property type="entry name" value="Homeodomain-like"/>
    <property type="match status" value="1"/>
</dbReference>
<keyword evidence="3" id="KW-0804">Transcription</keyword>
<feature type="compositionally biased region" description="Basic residues" evidence="5">
    <location>
        <begin position="272"/>
        <end position="285"/>
    </location>
</feature>
<dbReference type="Gene3D" id="1.10.357.10">
    <property type="entry name" value="Tetracycline Repressor, domain 2"/>
    <property type="match status" value="1"/>
</dbReference>
<feature type="domain" description="HTH tetR-type" evidence="6">
    <location>
        <begin position="21"/>
        <end position="81"/>
    </location>
</feature>
<sequence>MSERKAVKPGPQREPVQSRSKASYERMLVAAQELLKIHGNDEFTLTDVSRVGKVSVGSIYCRFDSKDDLIRAVQERVQTNIQHEQQQLIARVALETGNLHDLVAALTAGMAEHLRHHADILRAMMLRANHDPVVARLGKMSHQAAIADIKLAILRYRDDIAHPDPERAVQAGFNIMYAAVARVLGLGSVREEGDMWEWEQLKRDLTHSFAAYLMTKPHVATVGSRESGRPDSVAPSEPQGGLPRGTEAAGLEDGADQAKQADANTATPPPQRRPRGRPSTKAKAG</sequence>
<proteinExistence type="predicted"/>
<keyword evidence="8" id="KW-1185">Reference proteome</keyword>
<evidence type="ECO:0000259" key="6">
    <source>
        <dbReference type="PROSITE" id="PS50977"/>
    </source>
</evidence>
<dbReference type="Pfam" id="PF00440">
    <property type="entry name" value="TetR_N"/>
    <property type="match status" value="1"/>
</dbReference>
<keyword evidence="1" id="KW-0805">Transcription regulation</keyword>
<protein>
    <submittedName>
        <fullName evidence="7">AcrR family transcriptional regulator</fullName>
    </submittedName>
</protein>
<dbReference type="InterPro" id="IPR001647">
    <property type="entry name" value="HTH_TetR"/>
</dbReference>
<dbReference type="InterPro" id="IPR050109">
    <property type="entry name" value="HTH-type_TetR-like_transc_reg"/>
</dbReference>
<evidence type="ECO:0000313" key="7">
    <source>
        <dbReference type="EMBL" id="MBB6254360.1"/>
    </source>
</evidence>
<feature type="region of interest" description="Disordered" evidence="5">
    <location>
        <begin position="221"/>
        <end position="285"/>
    </location>
</feature>
<keyword evidence="2 4" id="KW-0238">DNA-binding</keyword>
<evidence type="ECO:0000256" key="1">
    <source>
        <dbReference type="ARBA" id="ARBA00023015"/>
    </source>
</evidence>